<proteinExistence type="predicted"/>
<dbReference type="PANTHER" id="PTHR22642:SF2">
    <property type="entry name" value="PROTEIN LONG AFTER FAR-RED 3"/>
    <property type="match status" value="1"/>
</dbReference>
<evidence type="ECO:0000256" key="1">
    <source>
        <dbReference type="SAM" id="MobiDB-lite"/>
    </source>
</evidence>
<organism evidence="3">
    <name type="scientific">Hellea balneolensis</name>
    <dbReference type="NCBI Taxonomy" id="287478"/>
    <lineage>
        <taxon>Bacteria</taxon>
        <taxon>Pseudomonadati</taxon>
        <taxon>Pseudomonadota</taxon>
        <taxon>Alphaproteobacteria</taxon>
        <taxon>Maricaulales</taxon>
        <taxon>Robiginitomaculaceae</taxon>
        <taxon>Hellea</taxon>
    </lineage>
</organism>
<gene>
    <name evidence="3" type="ORF">ENJ46_03365</name>
</gene>
<comment type="caution">
    <text evidence="3">The sequence shown here is derived from an EMBL/GenBank/DDBJ whole genome shotgun (WGS) entry which is preliminary data.</text>
</comment>
<dbReference type="PANTHER" id="PTHR22642">
    <property type="entry name" value="IMIDAZOLONEPROPIONASE"/>
    <property type="match status" value="1"/>
</dbReference>
<dbReference type="EMBL" id="DRMN01000223">
    <property type="protein sequence ID" value="HFB54940.1"/>
    <property type="molecule type" value="Genomic_DNA"/>
</dbReference>
<dbReference type="Proteomes" id="UP000886042">
    <property type="component" value="Unassembled WGS sequence"/>
</dbReference>
<evidence type="ECO:0000259" key="2">
    <source>
        <dbReference type="Pfam" id="PF07969"/>
    </source>
</evidence>
<protein>
    <submittedName>
        <fullName evidence="3">Amidohydrolase</fullName>
    </submittedName>
</protein>
<reference evidence="3" key="1">
    <citation type="journal article" date="2020" name="mSystems">
        <title>Genome- and Community-Level Interaction Insights into Carbon Utilization and Element Cycling Functions of Hydrothermarchaeota in Hydrothermal Sediment.</title>
        <authorList>
            <person name="Zhou Z."/>
            <person name="Liu Y."/>
            <person name="Xu W."/>
            <person name="Pan J."/>
            <person name="Luo Z.H."/>
            <person name="Li M."/>
        </authorList>
    </citation>
    <scope>NUCLEOTIDE SEQUENCE [LARGE SCALE GENOMIC DNA]</scope>
    <source>
        <strain evidence="3">HyVt-489</strain>
    </source>
</reference>
<dbReference type="Gene3D" id="3.20.20.140">
    <property type="entry name" value="Metal-dependent hydrolases"/>
    <property type="match status" value="1"/>
</dbReference>
<dbReference type="InterPro" id="IPR032466">
    <property type="entry name" value="Metal_Hydrolase"/>
</dbReference>
<name>A0A7C3CBE0_9PROT</name>
<dbReference type="GO" id="GO:0016810">
    <property type="term" value="F:hydrolase activity, acting on carbon-nitrogen (but not peptide) bonds"/>
    <property type="evidence" value="ECO:0007669"/>
    <property type="project" value="InterPro"/>
</dbReference>
<dbReference type="InterPro" id="IPR013108">
    <property type="entry name" value="Amidohydro_3"/>
</dbReference>
<dbReference type="Gene3D" id="2.30.40.10">
    <property type="entry name" value="Urease, subunit C, domain 1"/>
    <property type="match status" value="1"/>
</dbReference>
<dbReference type="SUPFAM" id="SSF51556">
    <property type="entry name" value="Metallo-dependent hydrolases"/>
    <property type="match status" value="1"/>
</dbReference>
<feature type="region of interest" description="Disordered" evidence="1">
    <location>
        <begin position="1"/>
        <end position="21"/>
    </location>
</feature>
<feature type="non-terminal residue" evidence="3">
    <location>
        <position position="1"/>
    </location>
</feature>
<dbReference type="InterPro" id="IPR011059">
    <property type="entry name" value="Metal-dep_hydrolase_composite"/>
</dbReference>
<dbReference type="Pfam" id="PF07969">
    <property type="entry name" value="Amidohydro_3"/>
    <property type="match status" value="1"/>
</dbReference>
<accession>A0A7C3CBE0</accession>
<dbReference type="SUPFAM" id="SSF51338">
    <property type="entry name" value="Composite domain of metallo-dependent hydrolases"/>
    <property type="match status" value="1"/>
</dbReference>
<dbReference type="AlphaFoldDB" id="A0A7C3CBE0"/>
<feature type="domain" description="Amidohydrolase 3" evidence="2">
    <location>
        <begin position="2"/>
        <end position="106"/>
    </location>
</feature>
<evidence type="ECO:0000313" key="3">
    <source>
        <dbReference type="EMBL" id="HFB54940.1"/>
    </source>
</evidence>
<sequence>AAGMPTTMHSDAPLAPPSPLTAASVHMTRATRQGGVSTPSEKLTPQQALRAVTLDAAWSLGLEDEIGSLEVGKRADFTVLDQNPFDRPAQDWDDIPVWGVVLDGHIHPIEE</sequence>